<evidence type="ECO:0000313" key="2">
    <source>
        <dbReference type="Proteomes" id="UP000199476"/>
    </source>
</evidence>
<dbReference type="InterPro" id="IPR017695">
    <property type="entry name" value="Se-dep_Mo_hydrolase_YqeB"/>
</dbReference>
<dbReference type="AlphaFoldDB" id="A0A1G9I8F3"/>
<organism evidence="1 2">
    <name type="scientific">Halarsenatibacter silvermanii</name>
    <dbReference type="NCBI Taxonomy" id="321763"/>
    <lineage>
        <taxon>Bacteria</taxon>
        <taxon>Bacillati</taxon>
        <taxon>Bacillota</taxon>
        <taxon>Clostridia</taxon>
        <taxon>Halanaerobiales</taxon>
        <taxon>Halarsenatibacteraceae</taxon>
        <taxon>Halarsenatibacter</taxon>
    </lineage>
</organism>
<protein>
    <submittedName>
        <fullName evidence="1">Xanthine dehydrogenase accessory factor</fullName>
    </submittedName>
</protein>
<accession>A0A1G9I8F3</accession>
<proteinExistence type="predicted"/>
<keyword evidence="2" id="KW-1185">Reference proteome</keyword>
<evidence type="ECO:0000313" key="1">
    <source>
        <dbReference type="EMBL" id="SDL21366.1"/>
    </source>
</evidence>
<dbReference type="Proteomes" id="UP000199476">
    <property type="component" value="Unassembled WGS sequence"/>
</dbReference>
<dbReference type="EMBL" id="FNGO01000002">
    <property type="protein sequence ID" value="SDL21366.1"/>
    <property type="molecule type" value="Genomic_DNA"/>
</dbReference>
<gene>
    <name evidence="1" type="ORF">SAMN04488692_102140</name>
</gene>
<name>A0A1G9I8F3_9FIRM</name>
<reference evidence="1 2" key="1">
    <citation type="submission" date="2016-10" db="EMBL/GenBank/DDBJ databases">
        <authorList>
            <person name="de Groot N.N."/>
        </authorList>
    </citation>
    <scope>NUCLEOTIDE SEQUENCE [LARGE SCALE GENOMIC DNA]</scope>
    <source>
        <strain evidence="1 2">SLAS-1</strain>
    </source>
</reference>
<dbReference type="STRING" id="321763.SAMN04488692_102140"/>
<sequence length="235" mass="25382">MIVEKEKPTAVRRNVSFASAMYEGSWEVEGIEARKVAEPGEALNVQKKEGIPVAAVEDFRRTFTRDKNEILIDARMLKKNPEDINRSKADIVIGLGPGFKAGKNVDAVIETCRGHYLGRAIYEGKPAPNTGKPGEIAGFSEERVIHSENAGTFTSEREIGDKIGEGEIIGEVAGRPLKTGIGGIIRGLIKPGLDVGPGQKLADIDPRSEREYVNYISDKSLAVGGGVLEAIFHLS</sequence>
<dbReference type="NCBIfam" id="TIGR03309">
    <property type="entry name" value="matur_yqeB"/>
    <property type="match status" value="1"/>
</dbReference>